<keyword evidence="5 11" id="KW-0004">4Fe-4S</keyword>
<dbReference type="CDD" id="cd04903">
    <property type="entry name" value="ACT_LSD"/>
    <property type="match status" value="1"/>
</dbReference>
<dbReference type="InterPro" id="IPR005131">
    <property type="entry name" value="Ser_deHydtase_bsu"/>
</dbReference>
<evidence type="ECO:0000256" key="9">
    <source>
        <dbReference type="ARBA" id="ARBA00023239"/>
    </source>
</evidence>
<dbReference type="GO" id="GO:0051539">
    <property type="term" value="F:4 iron, 4 sulfur cluster binding"/>
    <property type="evidence" value="ECO:0007669"/>
    <property type="project" value="UniProtKB-UniRule"/>
</dbReference>
<sequence length="229" mass="24099">MRLFDVLGPVMIGPSSSHTAGAARIGYTARKLLGEAPLRADVGLYGSFATTGRGHGTDRAIVAGLLGMRPDDPRLPDSFACAGQAGMEFTIHPVELRSAHPNTAVLRLEGRTGRKLALTAASVGGGRIRVTEIDGVPADFGGDSNTLIIHNEDTPGCIAEVTVSLALRRINIASMQVFRAAPGSYAVMVLECDSHIPPALEQQLALVPGIRKVTCLNVDEPEEPDEPEA</sequence>
<reference evidence="14" key="1">
    <citation type="journal article" date="2021" name="PeerJ">
        <title>Extensive microbial diversity within the chicken gut microbiome revealed by metagenomics and culture.</title>
        <authorList>
            <person name="Gilroy R."/>
            <person name="Ravi A."/>
            <person name="Getino M."/>
            <person name="Pursley I."/>
            <person name="Horton D.L."/>
            <person name="Alikhan N.F."/>
            <person name="Baker D."/>
            <person name="Gharbi K."/>
            <person name="Hall N."/>
            <person name="Watson M."/>
            <person name="Adriaenssens E.M."/>
            <person name="Foster-Nyarko E."/>
            <person name="Jarju S."/>
            <person name="Secka A."/>
            <person name="Antonio M."/>
            <person name="Oren A."/>
            <person name="Chaudhuri R.R."/>
            <person name="La Ragione R."/>
            <person name="Hildebrand F."/>
            <person name="Pallen M.J."/>
        </authorList>
    </citation>
    <scope>NUCLEOTIDE SEQUENCE</scope>
    <source>
        <strain evidence="14">742</strain>
    </source>
</reference>
<dbReference type="GO" id="GO:0006094">
    <property type="term" value="P:gluconeogenesis"/>
    <property type="evidence" value="ECO:0007669"/>
    <property type="project" value="UniProtKB-UniRule"/>
</dbReference>
<comment type="cofactor">
    <cofactor evidence="1 12">
        <name>[4Fe-4S] cluster</name>
        <dbReference type="ChEBI" id="CHEBI:49883"/>
    </cofactor>
</comment>
<dbReference type="GO" id="GO:0046872">
    <property type="term" value="F:metal ion binding"/>
    <property type="evidence" value="ECO:0007669"/>
    <property type="project" value="UniProtKB-UniRule"/>
</dbReference>
<evidence type="ECO:0000256" key="4">
    <source>
        <dbReference type="ARBA" id="ARBA00022432"/>
    </source>
</evidence>
<organism evidence="14 15">
    <name type="scientific">Candidatus Faecalibacterium intestinavium</name>
    <dbReference type="NCBI Taxonomy" id="2838580"/>
    <lineage>
        <taxon>Bacteria</taxon>
        <taxon>Bacillati</taxon>
        <taxon>Bacillota</taxon>
        <taxon>Clostridia</taxon>
        <taxon>Eubacteriales</taxon>
        <taxon>Oscillospiraceae</taxon>
        <taxon>Faecalibacterium</taxon>
    </lineage>
</organism>
<dbReference type="EMBL" id="JAHLFH010000075">
    <property type="protein sequence ID" value="MBU3819478.1"/>
    <property type="molecule type" value="Genomic_DNA"/>
</dbReference>
<dbReference type="PIRSF" id="PIRSF036692">
    <property type="entry name" value="SDH_B"/>
    <property type="match status" value="1"/>
</dbReference>
<dbReference type="InterPro" id="IPR051318">
    <property type="entry name" value="Fe-S_L-Ser"/>
</dbReference>
<dbReference type="GO" id="GO:0003941">
    <property type="term" value="F:L-serine ammonia-lyase activity"/>
    <property type="evidence" value="ECO:0007669"/>
    <property type="project" value="UniProtKB-UniRule"/>
</dbReference>
<evidence type="ECO:0000256" key="12">
    <source>
        <dbReference type="RuleBase" id="RU366059"/>
    </source>
</evidence>
<evidence type="ECO:0000256" key="8">
    <source>
        <dbReference type="ARBA" id="ARBA00023014"/>
    </source>
</evidence>
<evidence type="ECO:0000259" key="13">
    <source>
        <dbReference type="PROSITE" id="PS51671"/>
    </source>
</evidence>
<comment type="pathway">
    <text evidence="2 11">Carbohydrate biosynthesis; gluconeogenesis.</text>
</comment>
<dbReference type="InterPro" id="IPR029009">
    <property type="entry name" value="ASB_dom_sf"/>
</dbReference>
<keyword evidence="8 11" id="KW-0411">Iron-sulfur</keyword>
<reference evidence="14" key="2">
    <citation type="submission" date="2021-04" db="EMBL/GenBank/DDBJ databases">
        <authorList>
            <person name="Gilroy R."/>
        </authorList>
    </citation>
    <scope>NUCLEOTIDE SEQUENCE</scope>
    <source>
        <strain evidence="14">742</strain>
    </source>
</reference>
<evidence type="ECO:0000313" key="15">
    <source>
        <dbReference type="Proteomes" id="UP000824178"/>
    </source>
</evidence>
<evidence type="ECO:0000256" key="10">
    <source>
        <dbReference type="ARBA" id="ARBA00049406"/>
    </source>
</evidence>
<dbReference type="InterPro" id="IPR002912">
    <property type="entry name" value="ACT_dom"/>
</dbReference>
<evidence type="ECO:0000256" key="7">
    <source>
        <dbReference type="ARBA" id="ARBA00023004"/>
    </source>
</evidence>
<evidence type="ECO:0000256" key="1">
    <source>
        <dbReference type="ARBA" id="ARBA00001966"/>
    </source>
</evidence>
<dbReference type="PANTHER" id="PTHR30182:SF12">
    <property type="entry name" value="L-SERINE DEHYDRATASE, BETA CHAIN-RELATED"/>
    <property type="match status" value="1"/>
</dbReference>
<dbReference type="Pfam" id="PF01842">
    <property type="entry name" value="ACT"/>
    <property type="match status" value="1"/>
</dbReference>
<proteinExistence type="inferred from homology"/>
<evidence type="ECO:0000256" key="2">
    <source>
        <dbReference type="ARBA" id="ARBA00004742"/>
    </source>
</evidence>
<feature type="domain" description="ACT" evidence="13">
    <location>
        <begin position="146"/>
        <end position="218"/>
    </location>
</feature>
<keyword evidence="6 11" id="KW-0479">Metal-binding</keyword>
<keyword evidence="9 11" id="KW-0456">Lyase</keyword>
<dbReference type="PROSITE" id="PS51671">
    <property type="entry name" value="ACT"/>
    <property type="match status" value="1"/>
</dbReference>
<dbReference type="NCBIfam" id="TIGR00719">
    <property type="entry name" value="sda_beta"/>
    <property type="match status" value="1"/>
</dbReference>
<evidence type="ECO:0000313" key="14">
    <source>
        <dbReference type="EMBL" id="MBU3819478.1"/>
    </source>
</evidence>
<accession>A0A9E2KKA3</accession>
<dbReference type="Pfam" id="PF03315">
    <property type="entry name" value="SDH_beta"/>
    <property type="match status" value="1"/>
</dbReference>
<dbReference type="PANTHER" id="PTHR30182">
    <property type="entry name" value="L-SERINE DEHYDRATASE"/>
    <property type="match status" value="1"/>
</dbReference>
<protein>
    <recommendedName>
        <fullName evidence="11">L-serine deaminase</fullName>
    </recommendedName>
</protein>
<dbReference type="InterPro" id="IPR004643">
    <property type="entry name" value="Fe-S_L-Ser_bsu"/>
</dbReference>
<keyword evidence="4 11" id="KW-0312">Gluconeogenesis</keyword>
<evidence type="ECO:0000256" key="5">
    <source>
        <dbReference type="ARBA" id="ARBA00022485"/>
    </source>
</evidence>
<dbReference type="SUPFAM" id="SSF55021">
    <property type="entry name" value="ACT-like"/>
    <property type="match status" value="1"/>
</dbReference>
<name>A0A9E2KKA3_9FIRM</name>
<comment type="caution">
    <text evidence="14">The sequence shown here is derived from an EMBL/GenBank/DDBJ whole genome shotgun (WGS) entry which is preliminary data.</text>
</comment>
<keyword evidence="7 11" id="KW-0408">Iron</keyword>
<dbReference type="InterPro" id="IPR045865">
    <property type="entry name" value="ACT-like_dom_sf"/>
</dbReference>
<gene>
    <name evidence="14" type="primary">sdaAB</name>
    <name evidence="14" type="ORF">H9864_03780</name>
</gene>
<dbReference type="SUPFAM" id="SSF143548">
    <property type="entry name" value="Serine metabolism enzymes domain"/>
    <property type="match status" value="1"/>
</dbReference>
<evidence type="ECO:0000256" key="11">
    <source>
        <dbReference type="PIRNR" id="PIRNR036692"/>
    </source>
</evidence>
<dbReference type="Gene3D" id="3.30.70.260">
    <property type="match status" value="1"/>
</dbReference>
<dbReference type="AlphaFoldDB" id="A0A9E2KKA3"/>
<dbReference type="Gene3D" id="3.30.1330.90">
    <property type="entry name" value="D-3-phosphoglycerate dehydrogenase, domain 3"/>
    <property type="match status" value="1"/>
</dbReference>
<comment type="similarity">
    <text evidence="3 11 12">Belongs to the iron-sulfur dependent L-serine dehydratase family.</text>
</comment>
<evidence type="ECO:0000256" key="6">
    <source>
        <dbReference type="ARBA" id="ARBA00022723"/>
    </source>
</evidence>
<evidence type="ECO:0000256" key="3">
    <source>
        <dbReference type="ARBA" id="ARBA00008636"/>
    </source>
</evidence>
<comment type="catalytic activity">
    <reaction evidence="10 11 12">
        <text>L-serine = pyruvate + NH4(+)</text>
        <dbReference type="Rhea" id="RHEA:19169"/>
        <dbReference type="ChEBI" id="CHEBI:15361"/>
        <dbReference type="ChEBI" id="CHEBI:28938"/>
        <dbReference type="ChEBI" id="CHEBI:33384"/>
        <dbReference type="EC" id="4.3.1.17"/>
    </reaction>
</comment>
<dbReference type="Proteomes" id="UP000824178">
    <property type="component" value="Unassembled WGS sequence"/>
</dbReference>